<dbReference type="InterPro" id="IPR039329">
    <property type="entry name" value="SIAE"/>
</dbReference>
<dbReference type="InterPro" id="IPR013783">
    <property type="entry name" value="Ig-like_fold"/>
</dbReference>
<dbReference type="InterPro" id="IPR036514">
    <property type="entry name" value="SGNH_hydro_sf"/>
</dbReference>
<dbReference type="Gene3D" id="2.60.40.10">
    <property type="entry name" value="Immunoglobulins"/>
    <property type="match status" value="1"/>
</dbReference>
<evidence type="ECO:0000259" key="2">
    <source>
        <dbReference type="Pfam" id="PF03629"/>
    </source>
</evidence>
<name>A0A059G3F2_9PROT</name>
<protein>
    <submittedName>
        <fullName evidence="3">Sialic acid specific 9-O-acetylesterase</fullName>
    </submittedName>
</protein>
<dbReference type="GO" id="GO:0001681">
    <property type="term" value="F:sialate O-acetylesterase activity"/>
    <property type="evidence" value="ECO:0007669"/>
    <property type="project" value="InterPro"/>
</dbReference>
<dbReference type="PANTHER" id="PTHR22901">
    <property type="entry name" value="SIALATE O-ACETYLESTERASE"/>
    <property type="match status" value="1"/>
</dbReference>
<dbReference type="PATRIC" id="fig|1280953.3.peg.3531"/>
<dbReference type="eggNOG" id="COG3250">
    <property type="taxonomic scope" value="Bacteria"/>
</dbReference>
<comment type="caution">
    <text evidence="3">The sequence shown here is derived from an EMBL/GenBank/DDBJ whole genome shotgun (WGS) entry which is preliminary data.</text>
</comment>
<organism evidence="3 4">
    <name type="scientific">Hyphomonas oceanitis SCH89</name>
    <dbReference type="NCBI Taxonomy" id="1280953"/>
    <lineage>
        <taxon>Bacteria</taxon>
        <taxon>Pseudomonadati</taxon>
        <taxon>Pseudomonadota</taxon>
        <taxon>Alphaproteobacteria</taxon>
        <taxon>Hyphomonadales</taxon>
        <taxon>Hyphomonadaceae</taxon>
        <taxon>Hyphomonas</taxon>
    </lineage>
</organism>
<dbReference type="OrthoDB" id="9795554at2"/>
<dbReference type="Gene3D" id="2.60.120.260">
    <property type="entry name" value="Galactose-binding domain-like"/>
    <property type="match status" value="1"/>
</dbReference>
<evidence type="ECO:0000313" key="3">
    <source>
        <dbReference type="EMBL" id="KDA00998.1"/>
    </source>
</evidence>
<feature type="domain" description="Sialate O-acetylesterase" evidence="2">
    <location>
        <begin position="431"/>
        <end position="503"/>
    </location>
</feature>
<dbReference type="Gene3D" id="3.40.50.1110">
    <property type="entry name" value="SGNH hydrolase"/>
    <property type="match status" value="2"/>
</dbReference>
<dbReference type="PANTHER" id="PTHR22901:SF0">
    <property type="entry name" value="SIALATE O-ACETYLESTERASE"/>
    <property type="match status" value="1"/>
</dbReference>
<evidence type="ECO:0000313" key="4">
    <source>
        <dbReference type="Proteomes" id="UP000024942"/>
    </source>
</evidence>
<dbReference type="Proteomes" id="UP000024942">
    <property type="component" value="Unassembled WGS sequence"/>
</dbReference>
<dbReference type="GO" id="GO:0005975">
    <property type="term" value="P:carbohydrate metabolic process"/>
    <property type="evidence" value="ECO:0007669"/>
    <property type="project" value="TreeGrafter"/>
</dbReference>
<dbReference type="SUPFAM" id="SSF52266">
    <property type="entry name" value="SGNH hydrolase"/>
    <property type="match status" value="1"/>
</dbReference>
<dbReference type="InterPro" id="IPR008979">
    <property type="entry name" value="Galactose-bd-like_sf"/>
</dbReference>
<evidence type="ECO:0000256" key="1">
    <source>
        <dbReference type="ARBA" id="ARBA00022801"/>
    </source>
</evidence>
<dbReference type="STRING" id="1280953.HOC_17641"/>
<dbReference type="Pfam" id="PF03629">
    <property type="entry name" value="SASA"/>
    <property type="match status" value="1"/>
</dbReference>
<dbReference type="SUPFAM" id="SSF49785">
    <property type="entry name" value="Galactose-binding domain-like"/>
    <property type="match status" value="1"/>
</dbReference>
<proteinExistence type="predicted"/>
<keyword evidence="4" id="KW-1185">Reference proteome</keyword>
<accession>A0A059G3F2</accession>
<gene>
    <name evidence="3" type="ORF">HOC_17641</name>
</gene>
<reference evidence="3 4" key="1">
    <citation type="journal article" date="2014" name="Antonie Van Leeuwenhoek">
        <title>Hyphomonas beringensis sp. nov. and Hyphomonas chukchiensis sp. nov., isolated from surface seawater of the Bering Sea and Chukchi Sea.</title>
        <authorList>
            <person name="Li C."/>
            <person name="Lai Q."/>
            <person name="Li G."/>
            <person name="Dong C."/>
            <person name="Wang J."/>
            <person name="Liao Y."/>
            <person name="Shao Z."/>
        </authorList>
    </citation>
    <scope>NUCLEOTIDE SEQUENCE [LARGE SCALE GENOMIC DNA]</scope>
    <source>
        <strain evidence="3 4">SCH89</strain>
    </source>
</reference>
<dbReference type="InterPro" id="IPR005181">
    <property type="entry name" value="SASA"/>
</dbReference>
<keyword evidence="1" id="KW-0378">Hydrolase</keyword>
<dbReference type="AlphaFoldDB" id="A0A059G3F2"/>
<dbReference type="RefSeq" id="WP_035541031.1">
    <property type="nucleotide sequence ID" value="NZ_ARYL01000039.1"/>
</dbReference>
<sequence length="648" mass="69988">MTVRSRIIGVLLGSAAILPWLHQPAFSEPVLSGPVMNSAVVQRERVIPLHGSAAAGSQVSIEIAGVSLSTRADQSGAWQAELPEMAAGGPYKLSIRDSSGTSTYENILVGDVILCSGQSNMEFPVYRTLNPDRVIAEANNPNLRLMTIPQVTSITPLEMLPEGAIWENTTPETVRDFSAVCYLSGADLQEHRGVPVGLIDASWGGSQIESWLSAADLEKIGGFSAQLHQLSLYARDKHAAMMAYGEEWERWWRAAYEDGATWTDSGEGAGWKPAPAEMADWQTYEDRDMKGHLGRVWFSKSFTLSKTQARKAGALSLGLFDDTDATWINGRFLGSTSSWTDNRTYEVPASFLKAGKNTIIVNVRNTYGPGGMMGPADVVSLQLDSGETLPLGTDWSYKVISEDKAGGPQPPWESVSGHTTIHNAMTAPLAGYPMGGAIWYQGESNTDRGGQYQALLTQLIARWRQDFGAELPVVVVQLPGYGALPDKAGPSGWSDVREAERRVALKDSLTGLAVTIDAGDRTDIHPPNKQLVAERVTDVFNVLDGSENGFADGIAPSIATRRQGTITMEMPTDGFKIIGSDRPIAFQTCDTSGSCKWAEAKLNGKTITINIPANMEPVEVRYCWGDAPLCNLFSAKDVPVAPFSLAVD</sequence>
<dbReference type="EMBL" id="ARYL01000039">
    <property type="protein sequence ID" value="KDA00998.1"/>
    <property type="molecule type" value="Genomic_DNA"/>
</dbReference>